<protein>
    <submittedName>
        <fullName evidence="1">Uncharacterized protein</fullName>
    </submittedName>
</protein>
<proteinExistence type="predicted"/>
<dbReference type="AlphaFoldDB" id="A0A0E9SV10"/>
<dbReference type="EMBL" id="GBXM01063368">
    <property type="protein sequence ID" value="JAH45209.1"/>
    <property type="molecule type" value="Transcribed_RNA"/>
</dbReference>
<reference evidence="1" key="2">
    <citation type="journal article" date="2015" name="Fish Shellfish Immunol.">
        <title>Early steps in the European eel (Anguilla anguilla)-Vibrio vulnificus interaction in the gills: Role of the RtxA13 toxin.</title>
        <authorList>
            <person name="Callol A."/>
            <person name="Pajuelo D."/>
            <person name="Ebbesson L."/>
            <person name="Teles M."/>
            <person name="MacKenzie S."/>
            <person name="Amaro C."/>
        </authorList>
    </citation>
    <scope>NUCLEOTIDE SEQUENCE</scope>
</reference>
<name>A0A0E9SV10_ANGAN</name>
<organism evidence="1">
    <name type="scientific">Anguilla anguilla</name>
    <name type="common">European freshwater eel</name>
    <name type="synonym">Muraena anguilla</name>
    <dbReference type="NCBI Taxonomy" id="7936"/>
    <lineage>
        <taxon>Eukaryota</taxon>
        <taxon>Metazoa</taxon>
        <taxon>Chordata</taxon>
        <taxon>Craniata</taxon>
        <taxon>Vertebrata</taxon>
        <taxon>Euteleostomi</taxon>
        <taxon>Actinopterygii</taxon>
        <taxon>Neopterygii</taxon>
        <taxon>Teleostei</taxon>
        <taxon>Anguilliformes</taxon>
        <taxon>Anguillidae</taxon>
        <taxon>Anguilla</taxon>
    </lineage>
</organism>
<evidence type="ECO:0000313" key="1">
    <source>
        <dbReference type="EMBL" id="JAH45209.1"/>
    </source>
</evidence>
<accession>A0A0E9SV10</accession>
<reference evidence="1" key="1">
    <citation type="submission" date="2014-11" db="EMBL/GenBank/DDBJ databases">
        <authorList>
            <person name="Amaro Gonzalez C."/>
        </authorList>
    </citation>
    <scope>NUCLEOTIDE SEQUENCE</scope>
</reference>
<sequence>MIIHKYPVDEALLSRCWWLDLSSEKILLCQDSNSNAVHQWS</sequence>